<dbReference type="EMBL" id="LT855380">
    <property type="protein sequence ID" value="SMS09127.1"/>
    <property type="molecule type" value="Genomic_DNA"/>
</dbReference>
<evidence type="ECO:0000313" key="2">
    <source>
        <dbReference type="EMBL" id="SMS09127.1"/>
    </source>
</evidence>
<evidence type="ECO:0000259" key="1">
    <source>
        <dbReference type="Pfam" id="PF13175"/>
    </source>
</evidence>
<dbReference type="AlphaFoldDB" id="A0A1Y6JGT7"/>
<dbReference type="InterPro" id="IPR027417">
    <property type="entry name" value="P-loop_NTPase"/>
</dbReference>
<dbReference type="PANTHER" id="PTHR43581:SF3">
    <property type="entry name" value="AAA+ ATPASE DOMAIN-CONTAINING PROTEIN"/>
    <property type="match status" value="1"/>
</dbReference>
<dbReference type="InterPro" id="IPR051396">
    <property type="entry name" value="Bact_Antivir_Def_Nuclease"/>
</dbReference>
<feature type="domain" description="Endonuclease GajA/Old nuclease/RecF-like AAA" evidence="1">
    <location>
        <begin position="51"/>
        <end position="190"/>
    </location>
</feature>
<protein>
    <recommendedName>
        <fullName evidence="1">Endonuclease GajA/Old nuclease/RecF-like AAA domain-containing protein</fullName>
    </recommendedName>
</protein>
<dbReference type="Proteomes" id="UP000196842">
    <property type="component" value="Chromosome I"/>
</dbReference>
<sequence length="425" mass="48142">MAPTFTLFQSSSGLLPNTIEIDSSFNLVGEGKSAADNLLTIANINLKDLIKQDSRTQESKIARAINEINLELKDLWNQKIGSNNKIKLEFSLKHHANNSSKKAGDPYLTFWVSDGMHKLHPKQRSTGVRWFISFYLQLKASQKHSEKLHFLLDEPGANLHANAQKDVLKLINRLSKDIPITYSTHSPTLIEYEKLYRVYAVQRGNDEMETPTELIEAHHLGAASSDTLSPILTAIGTDFSQQNVIQKTNNIILEEPSAFYYLSAFWLLLRIPKRINFISATGANKIPPLAYMFTGWGLKFSVIVDDDNQGRQVFNQLKKDLWGDEDNIAKNNAYKLKGCNGIEDIFSKQDFATHVLKNELHILDCAPSEIVKLPKYSKPILAYSFYLSVKSKEIELDRLEETTTKKINEVFNNILNLIEIQNSGN</sequence>
<dbReference type="GeneID" id="47763202"/>
<name>A0A1Y6JGT7_PSEVI</name>
<dbReference type="SUPFAM" id="SSF52540">
    <property type="entry name" value="P-loop containing nucleoside triphosphate hydrolases"/>
    <property type="match status" value="1"/>
</dbReference>
<proteinExistence type="predicted"/>
<evidence type="ECO:0000313" key="3">
    <source>
        <dbReference type="Proteomes" id="UP000196842"/>
    </source>
</evidence>
<reference evidence="2 3" key="1">
    <citation type="submission" date="2017-05" db="EMBL/GenBank/DDBJ databases">
        <authorList>
            <person name="Song R."/>
            <person name="Chenine A.L."/>
            <person name="Ruprecht R.M."/>
        </authorList>
    </citation>
    <scope>NUCLEOTIDE SEQUENCE [LARGE SCALE GENOMIC DNA]</scope>
    <source>
        <strain evidence="2 3">CFBP 1590</strain>
    </source>
</reference>
<dbReference type="RefSeq" id="WP_088234764.1">
    <property type="nucleotide sequence ID" value="NZ_LT855380.1"/>
</dbReference>
<organism evidence="2 3">
    <name type="scientific">Pseudomonas viridiflava</name>
    <name type="common">Phytomonas viridiflava</name>
    <dbReference type="NCBI Taxonomy" id="33069"/>
    <lineage>
        <taxon>Bacteria</taxon>
        <taxon>Pseudomonadati</taxon>
        <taxon>Pseudomonadota</taxon>
        <taxon>Gammaproteobacteria</taxon>
        <taxon>Pseudomonadales</taxon>
        <taxon>Pseudomonadaceae</taxon>
        <taxon>Pseudomonas</taxon>
    </lineage>
</organism>
<dbReference type="KEGG" id="pvd:CFBP1590__1541"/>
<dbReference type="Gene3D" id="3.40.50.300">
    <property type="entry name" value="P-loop containing nucleotide triphosphate hydrolases"/>
    <property type="match status" value="1"/>
</dbReference>
<dbReference type="CDD" id="cd00267">
    <property type="entry name" value="ABC_ATPase"/>
    <property type="match status" value="1"/>
</dbReference>
<accession>A0A1Y6JGT7</accession>
<dbReference type="PANTHER" id="PTHR43581">
    <property type="entry name" value="ATP/GTP PHOSPHATASE"/>
    <property type="match status" value="1"/>
</dbReference>
<gene>
    <name evidence="2" type="ORF">CFBP1590__1541</name>
</gene>
<dbReference type="Pfam" id="PF13175">
    <property type="entry name" value="AAA_15"/>
    <property type="match status" value="1"/>
</dbReference>
<dbReference type="InterPro" id="IPR041685">
    <property type="entry name" value="AAA_GajA/Old/RecF-like"/>
</dbReference>